<reference evidence="4 5" key="1">
    <citation type="submission" date="2017-11" db="EMBL/GenBank/DDBJ databases">
        <title>Draft genome sequence of Enterococcus plantarum TRW2 strain isolated from lettuce.</title>
        <authorList>
            <person name="Kim E.B."/>
            <person name="Marco M.L."/>
            <person name="Williams T.R."/>
            <person name="You I.H."/>
        </authorList>
    </citation>
    <scope>NUCLEOTIDE SEQUENCE [LARGE SCALE GENOMIC DNA]</scope>
    <source>
        <strain evidence="4 5">TRW2</strain>
    </source>
</reference>
<keyword evidence="1" id="KW-0812">Transmembrane</keyword>
<evidence type="ECO:0000259" key="3">
    <source>
        <dbReference type="Pfam" id="PF11797"/>
    </source>
</evidence>
<dbReference type="InterPro" id="IPR010317">
    <property type="entry name" value="WxLIP_PGBD"/>
</dbReference>
<sequence>MLKKVAIKLLGLLYIVAIIVVSAESVQAEASKGSQNSGGFSYEVILPENQHNPEAGYFDLRVTPGQKQKLQIKMRNTADKETTVLVSLNGAKTNSNGVIEYGENKMKNDASLKYDFKDIVTGPKEVVLAPKSEKILDLDLKVPDASFEGYITGAVSLSEKDQDGLDSKSDEGMIKNKFVYQTGIQLSEGDTDQIKPDLKLNKVYPELNNYRNSVFINFSNIQPIYINDMTVEVQIMGKGSDEVLYDTKKAKMRMAPNTLIDFPVSMNGEKMVPGDYRAKILVTTKAGDRWQWEQGFKITDEDADKFNEQDLTLVQESGIDWVLIAIVVGGILVLVFIIFILIRLMKKNTKKKKGKRKTSSPKKKKKN</sequence>
<dbReference type="STRING" id="1077675.BCR22_10005"/>
<dbReference type="Pfam" id="PF11797">
    <property type="entry name" value="WxLIP_HBD"/>
    <property type="match status" value="1"/>
</dbReference>
<evidence type="ECO:0000313" key="4">
    <source>
        <dbReference type="EMBL" id="PZL78289.1"/>
    </source>
</evidence>
<evidence type="ECO:0000313" key="5">
    <source>
        <dbReference type="Proteomes" id="UP000249828"/>
    </source>
</evidence>
<name>A0A2W4BXD1_9ENTE</name>
<feature type="transmembrane region" description="Helical" evidence="1">
    <location>
        <begin position="321"/>
        <end position="345"/>
    </location>
</feature>
<dbReference type="InterPro" id="IPR021759">
    <property type="entry name" value="WxLIP_HBD"/>
</dbReference>
<dbReference type="OrthoDB" id="2148359at2"/>
<keyword evidence="1" id="KW-1133">Transmembrane helix</keyword>
<dbReference type="Pfam" id="PF06030">
    <property type="entry name" value="WxLIP_PGBD"/>
    <property type="match status" value="1"/>
</dbReference>
<keyword evidence="5" id="KW-1185">Reference proteome</keyword>
<keyword evidence="1" id="KW-0472">Membrane</keyword>
<proteinExistence type="predicted"/>
<dbReference type="EMBL" id="PIEU01000001">
    <property type="protein sequence ID" value="PZL78289.1"/>
    <property type="molecule type" value="Genomic_DNA"/>
</dbReference>
<dbReference type="RefSeq" id="WP_069653437.1">
    <property type="nucleotide sequence ID" value="NZ_JAFLVZ010000052.1"/>
</dbReference>
<dbReference type="AlphaFoldDB" id="A0A2W4BXD1"/>
<protein>
    <submittedName>
        <fullName evidence="4">Uncharacterized protein</fullName>
    </submittedName>
</protein>
<organism evidence="4 5">
    <name type="scientific">Enterococcus plantarum</name>
    <dbReference type="NCBI Taxonomy" id="1077675"/>
    <lineage>
        <taxon>Bacteria</taxon>
        <taxon>Bacillati</taxon>
        <taxon>Bacillota</taxon>
        <taxon>Bacilli</taxon>
        <taxon>Lactobacillales</taxon>
        <taxon>Enterococcaceae</taxon>
        <taxon>Enterococcus</taxon>
    </lineage>
</organism>
<evidence type="ECO:0000259" key="2">
    <source>
        <dbReference type="Pfam" id="PF06030"/>
    </source>
</evidence>
<gene>
    <name evidence="4" type="ORF">CI088_00545</name>
</gene>
<feature type="domain" description="WxL Interacting Protein host binding" evidence="3">
    <location>
        <begin position="171"/>
        <end position="308"/>
    </location>
</feature>
<feature type="domain" description="WxL Interacting Protein peptidoglycan binding" evidence="2">
    <location>
        <begin position="40"/>
        <end position="158"/>
    </location>
</feature>
<evidence type="ECO:0000256" key="1">
    <source>
        <dbReference type="SAM" id="Phobius"/>
    </source>
</evidence>
<comment type="caution">
    <text evidence="4">The sequence shown here is derived from an EMBL/GenBank/DDBJ whole genome shotgun (WGS) entry which is preliminary data.</text>
</comment>
<accession>A0A2W4BXD1</accession>
<dbReference type="Proteomes" id="UP000249828">
    <property type="component" value="Unassembled WGS sequence"/>
</dbReference>